<keyword evidence="2" id="KW-0489">Methyltransferase</keyword>
<dbReference type="PANTHER" id="PTHR12176">
    <property type="entry name" value="SAM-DEPENDENT METHYLTRANSFERASE SUPERFAMILY PROTEIN"/>
    <property type="match status" value="1"/>
</dbReference>
<keyword evidence="3" id="KW-0808">Transferase</keyword>
<dbReference type="Proteomes" id="UP000247498">
    <property type="component" value="Unassembled WGS sequence"/>
</dbReference>
<dbReference type="SUPFAM" id="SSF53335">
    <property type="entry name" value="S-adenosyl-L-methionine-dependent methyltransferases"/>
    <property type="match status" value="1"/>
</dbReference>
<dbReference type="GO" id="GO:0032259">
    <property type="term" value="P:methylation"/>
    <property type="evidence" value="ECO:0007669"/>
    <property type="project" value="UniProtKB-KW"/>
</dbReference>
<evidence type="ECO:0000313" key="6">
    <source>
        <dbReference type="EMBL" id="GBF88791.1"/>
    </source>
</evidence>
<dbReference type="InterPro" id="IPR013216">
    <property type="entry name" value="Methyltransf_11"/>
</dbReference>
<protein>
    <recommendedName>
        <fullName evidence="5">Methyltransferase type 11 domain-containing protein</fullName>
    </recommendedName>
</protein>
<feature type="compositionally biased region" description="Low complexity" evidence="4">
    <location>
        <begin position="37"/>
        <end position="48"/>
    </location>
</feature>
<evidence type="ECO:0000256" key="3">
    <source>
        <dbReference type="ARBA" id="ARBA00022679"/>
    </source>
</evidence>
<evidence type="ECO:0000256" key="4">
    <source>
        <dbReference type="SAM" id="MobiDB-lite"/>
    </source>
</evidence>
<organism evidence="6 7">
    <name type="scientific">Raphidocelis subcapitata</name>
    <dbReference type="NCBI Taxonomy" id="307507"/>
    <lineage>
        <taxon>Eukaryota</taxon>
        <taxon>Viridiplantae</taxon>
        <taxon>Chlorophyta</taxon>
        <taxon>core chlorophytes</taxon>
        <taxon>Chlorophyceae</taxon>
        <taxon>CS clade</taxon>
        <taxon>Sphaeropleales</taxon>
        <taxon>Selenastraceae</taxon>
        <taxon>Raphidocelis</taxon>
    </lineage>
</organism>
<feature type="compositionally biased region" description="Low complexity" evidence="4">
    <location>
        <begin position="58"/>
        <end position="69"/>
    </location>
</feature>
<dbReference type="PANTHER" id="PTHR12176:SF79">
    <property type="entry name" value="METHYLTRANSFERASE TYPE 11 DOMAIN-CONTAINING PROTEIN"/>
    <property type="match status" value="1"/>
</dbReference>
<evidence type="ECO:0000259" key="5">
    <source>
        <dbReference type="Pfam" id="PF08241"/>
    </source>
</evidence>
<dbReference type="CDD" id="cd02440">
    <property type="entry name" value="AdoMet_MTases"/>
    <property type="match status" value="1"/>
</dbReference>
<name>A0A2V0NMP3_9CHLO</name>
<comment type="caution">
    <text evidence="6">The sequence shown here is derived from an EMBL/GenBank/DDBJ whole genome shotgun (WGS) entry which is preliminary data.</text>
</comment>
<feature type="region of interest" description="Disordered" evidence="4">
    <location>
        <begin position="362"/>
        <end position="394"/>
    </location>
</feature>
<dbReference type="InterPro" id="IPR029063">
    <property type="entry name" value="SAM-dependent_MTases_sf"/>
</dbReference>
<feature type="region of interest" description="Disordered" evidence="4">
    <location>
        <begin position="513"/>
        <end position="534"/>
    </location>
</feature>
<feature type="compositionally biased region" description="Low complexity" evidence="4">
    <location>
        <begin position="362"/>
        <end position="372"/>
    </location>
</feature>
<proteinExistence type="inferred from homology"/>
<dbReference type="Gene3D" id="3.40.50.150">
    <property type="entry name" value="Vaccinia Virus protein VP39"/>
    <property type="match status" value="1"/>
</dbReference>
<sequence length="534" mass="52328">MLAVHAAPIAALPGVGAGGAAAAAAAAASGGAPWPAPMGVPAEARGSSSSGGGGGSGSTDSGAAAAVAAQGAAAEGTPAAAPPAGPPAAAKPAGYSAASYWDSRYAGDRRGVRFDWFFSYAALRPLLRHSMPLPALPALHVGCGNSDLSVGLGEDGTPVVNTDISPVVIDHMRADAAGWPDGPARANCSWEVADCRGMPQYQDGYFGTVLDKGTLDAVLCSGTGLGDARAYVSESHRLLAPGGVLLLISLGAPDARLSVLRALPRRRRPSSADAATAPPPLWGAAAGAGAGAEAGPPAGWPFARTGLAAHIAAALETAAASAAAAVAASSRRDVRWARVTVYMLPKPSLYLQGAAGSKPAAAAAPSAAAAPAGDEDERPQPQPQPRRSIGKDEPVAWLGPFEVGPELEAALSAPGFNPAEYFYAYACYKPAAPPAPRSRRASNLASAWPAAAAAPPAAAGPLTPPPPAGAAAVAAAAAAAAALGGGAAPAIRRTSSTGCGLTRAGSGGFGQGLVRSSSFDGPAPAPQAQVLRID</sequence>
<comment type="similarity">
    <text evidence="1">Belongs to the methyltransferase superfamily.</text>
</comment>
<evidence type="ECO:0000313" key="7">
    <source>
        <dbReference type="Proteomes" id="UP000247498"/>
    </source>
</evidence>
<dbReference type="AlphaFoldDB" id="A0A2V0NMP3"/>
<reference evidence="6 7" key="1">
    <citation type="journal article" date="2018" name="Sci. Rep.">
        <title>Raphidocelis subcapitata (=Pseudokirchneriella subcapitata) provides an insight into genome evolution and environmental adaptations in the Sphaeropleales.</title>
        <authorList>
            <person name="Suzuki S."/>
            <person name="Yamaguchi H."/>
            <person name="Nakajima N."/>
            <person name="Kawachi M."/>
        </authorList>
    </citation>
    <scope>NUCLEOTIDE SEQUENCE [LARGE SCALE GENOMIC DNA]</scope>
    <source>
        <strain evidence="6 7">NIES-35</strain>
    </source>
</reference>
<feature type="region of interest" description="Disordered" evidence="4">
    <location>
        <begin position="37"/>
        <end position="69"/>
    </location>
</feature>
<accession>A0A2V0NMP3</accession>
<dbReference type="InterPro" id="IPR051419">
    <property type="entry name" value="Lys/N-term_MeTrsfase_sf"/>
</dbReference>
<dbReference type="GO" id="GO:0008757">
    <property type="term" value="F:S-adenosylmethionine-dependent methyltransferase activity"/>
    <property type="evidence" value="ECO:0007669"/>
    <property type="project" value="InterPro"/>
</dbReference>
<gene>
    <name evidence="6" type="ORF">Rsub_01692</name>
</gene>
<evidence type="ECO:0000256" key="1">
    <source>
        <dbReference type="ARBA" id="ARBA00008361"/>
    </source>
</evidence>
<keyword evidence="7" id="KW-1185">Reference proteome</keyword>
<feature type="domain" description="Methyltransferase type 11" evidence="5">
    <location>
        <begin position="139"/>
        <end position="246"/>
    </location>
</feature>
<dbReference type="EMBL" id="BDRX01000006">
    <property type="protein sequence ID" value="GBF88791.1"/>
    <property type="molecule type" value="Genomic_DNA"/>
</dbReference>
<dbReference type="InParanoid" id="A0A2V0NMP3"/>
<dbReference type="Pfam" id="PF08241">
    <property type="entry name" value="Methyltransf_11"/>
    <property type="match status" value="1"/>
</dbReference>
<evidence type="ECO:0000256" key="2">
    <source>
        <dbReference type="ARBA" id="ARBA00022603"/>
    </source>
</evidence>
<dbReference type="OrthoDB" id="411785at2759"/>